<dbReference type="GO" id="GO:0044780">
    <property type="term" value="P:bacterial-type flagellum assembly"/>
    <property type="evidence" value="ECO:0007669"/>
    <property type="project" value="InterPro"/>
</dbReference>
<keyword evidence="2 4" id="KW-0732">Signal</keyword>
<keyword evidence="6" id="KW-0969">Cilium</keyword>
<comment type="subcellular location">
    <subcellularLocation>
        <location evidence="1 4">Periplasm</location>
    </subcellularLocation>
</comment>
<comment type="caution">
    <text evidence="6">The sequence shown here is derived from an EMBL/GenBank/DDBJ whole genome shotgun (WGS) entry which is preliminary data.</text>
</comment>
<comment type="similarity">
    <text evidence="4">Belongs to the FlgA family.</text>
</comment>
<dbReference type="eggNOG" id="COG1261">
    <property type="taxonomic scope" value="Bacteria"/>
</dbReference>
<accession>A0A086XQJ8</accession>
<evidence type="ECO:0000313" key="6">
    <source>
        <dbReference type="EMBL" id="KFI24298.1"/>
    </source>
</evidence>
<dbReference type="SMART" id="SM00858">
    <property type="entry name" value="SAF"/>
    <property type="match status" value="1"/>
</dbReference>
<dbReference type="STRING" id="1105367.CG50_10935"/>
<sequence>MLRILLIFLAFTHAAAAETLTAKRLIRAQTVLSADDIDTRPDGPETALTDPSEAIGREARITIYAGHPLRPEDLGPPTLVDRNQRVTLLYRSGALTISAEGRALARGGAGDEIRVMNTASKTTVVATISETGDAIVQPR</sequence>
<gene>
    <name evidence="6" type="primary">flgA</name>
    <name evidence="6" type="ORF">CG50_10935</name>
</gene>
<keyword evidence="3 4" id="KW-0574">Periplasm</keyword>
<evidence type="ECO:0000256" key="2">
    <source>
        <dbReference type="ARBA" id="ARBA00022729"/>
    </source>
</evidence>
<dbReference type="Gene3D" id="3.90.1210.10">
    <property type="entry name" value="Antifreeze-like/N-acetylneuraminic acid synthase C-terminal domain"/>
    <property type="match status" value="1"/>
</dbReference>
<dbReference type="NCBIfam" id="TIGR03170">
    <property type="entry name" value="flgA_cterm"/>
    <property type="match status" value="1"/>
</dbReference>
<organism evidence="6 7">
    <name type="scientific">Paenirhodobacter enshiensis</name>
    <dbReference type="NCBI Taxonomy" id="1105367"/>
    <lineage>
        <taxon>Bacteria</taxon>
        <taxon>Pseudomonadati</taxon>
        <taxon>Pseudomonadota</taxon>
        <taxon>Alphaproteobacteria</taxon>
        <taxon>Rhodobacterales</taxon>
        <taxon>Rhodobacter group</taxon>
        <taxon>Paenirhodobacter</taxon>
    </lineage>
</organism>
<dbReference type="RefSeq" id="WP_036640301.1">
    <property type="nucleotide sequence ID" value="NZ_JAYRGJ010000019.1"/>
</dbReference>
<evidence type="ECO:0000256" key="1">
    <source>
        <dbReference type="ARBA" id="ARBA00004418"/>
    </source>
</evidence>
<dbReference type="EMBL" id="JFZB01000056">
    <property type="protein sequence ID" value="KFI24298.1"/>
    <property type="molecule type" value="Genomic_DNA"/>
</dbReference>
<evidence type="ECO:0000256" key="4">
    <source>
        <dbReference type="RuleBase" id="RU362063"/>
    </source>
</evidence>
<reference evidence="6 7" key="1">
    <citation type="submission" date="2014-03" db="EMBL/GenBank/DDBJ databases">
        <title>Genome of Paenirhodobacter enshiensis DW2-9.</title>
        <authorList>
            <person name="Wang D."/>
            <person name="Wang G."/>
        </authorList>
    </citation>
    <scope>NUCLEOTIDE SEQUENCE [LARGE SCALE GENOMIC DNA]</scope>
    <source>
        <strain evidence="6 7">DW2-9</strain>
    </source>
</reference>
<evidence type="ECO:0000259" key="5">
    <source>
        <dbReference type="SMART" id="SM00858"/>
    </source>
</evidence>
<dbReference type="PANTHER" id="PTHR36307">
    <property type="entry name" value="FLAGELLA BASAL BODY P-RING FORMATION PROTEIN FLGA"/>
    <property type="match status" value="1"/>
</dbReference>
<dbReference type="PANTHER" id="PTHR36307:SF1">
    <property type="entry name" value="FLAGELLA BASAL BODY P-RING FORMATION PROTEIN FLGA"/>
    <property type="match status" value="1"/>
</dbReference>
<dbReference type="InterPro" id="IPR017585">
    <property type="entry name" value="SAF_FlgA"/>
</dbReference>
<dbReference type="CDD" id="cd11614">
    <property type="entry name" value="SAF_CpaB_FlgA_like"/>
    <property type="match status" value="1"/>
</dbReference>
<proteinExistence type="inferred from homology"/>
<feature type="domain" description="SAF" evidence="5">
    <location>
        <begin position="17"/>
        <end position="75"/>
    </location>
</feature>
<feature type="signal peptide" evidence="4">
    <location>
        <begin position="1"/>
        <end position="16"/>
    </location>
</feature>
<evidence type="ECO:0000313" key="7">
    <source>
        <dbReference type="Proteomes" id="UP000028824"/>
    </source>
</evidence>
<dbReference type="GO" id="GO:0042597">
    <property type="term" value="C:periplasmic space"/>
    <property type="evidence" value="ECO:0007669"/>
    <property type="project" value="UniProtKB-SubCell"/>
</dbReference>
<dbReference type="InterPro" id="IPR013974">
    <property type="entry name" value="SAF"/>
</dbReference>
<keyword evidence="7" id="KW-1185">Reference proteome</keyword>
<dbReference type="OrthoDB" id="7619725at2"/>
<feature type="chain" id="PRO_5005106288" description="Flagella basal body P-ring formation protein FlgA" evidence="4">
    <location>
        <begin position="17"/>
        <end position="139"/>
    </location>
</feature>
<dbReference type="InterPro" id="IPR039246">
    <property type="entry name" value="Flagellar_FlgA"/>
</dbReference>
<dbReference type="AlphaFoldDB" id="A0A086XQJ8"/>
<keyword evidence="6" id="KW-0966">Cell projection</keyword>
<dbReference type="Pfam" id="PF13144">
    <property type="entry name" value="ChapFlgA"/>
    <property type="match status" value="1"/>
</dbReference>
<comment type="function">
    <text evidence="4">Involved in the assembly process of the P-ring formation. It may associate with FlgF on the rod constituting a structure essential for the P-ring assembly or may act as a modulator protein for the P-ring assembly.</text>
</comment>
<name>A0A086XQJ8_9RHOB</name>
<dbReference type="Gene3D" id="2.30.30.760">
    <property type="match status" value="1"/>
</dbReference>
<keyword evidence="6" id="KW-0282">Flagellum</keyword>
<dbReference type="Proteomes" id="UP000028824">
    <property type="component" value="Unassembled WGS sequence"/>
</dbReference>
<evidence type="ECO:0000256" key="3">
    <source>
        <dbReference type="ARBA" id="ARBA00022764"/>
    </source>
</evidence>
<keyword evidence="4" id="KW-1005">Bacterial flagellum biogenesis</keyword>
<protein>
    <recommendedName>
        <fullName evidence="4">Flagella basal body P-ring formation protein FlgA</fullName>
    </recommendedName>
</protein>